<dbReference type="VEuPathDB" id="PlasmoDB:PVPAM_140081900"/>
<dbReference type="VEuPathDB" id="PlasmoDB:PVW1_140082100"/>
<dbReference type="VEuPathDB" id="PlasmoDB:PVP01_0008180"/>
<dbReference type="Proteomes" id="UP000220605">
    <property type="component" value="Unassembled WGS sequence"/>
</dbReference>
<organism evidence="2">
    <name type="scientific">Plasmodium vivax</name>
    <name type="common">malaria parasite P. vivax</name>
    <dbReference type="NCBI Taxonomy" id="5855"/>
    <lineage>
        <taxon>Eukaryota</taxon>
        <taxon>Sar</taxon>
        <taxon>Alveolata</taxon>
        <taxon>Apicomplexa</taxon>
        <taxon>Aconoidasida</taxon>
        <taxon>Haemosporida</taxon>
        <taxon>Plasmodiidae</taxon>
        <taxon>Plasmodium</taxon>
        <taxon>Plasmodium (Plasmodium)</taxon>
    </lineage>
</organism>
<keyword evidence="1" id="KW-0472">Membrane</keyword>
<reference evidence="2" key="1">
    <citation type="submission" date="2016-07" db="EMBL/GenBank/DDBJ databases">
        <authorList>
            <consortium name="Pathogen Informatics"/>
        </authorList>
    </citation>
    <scope>NUCLEOTIDE SEQUENCE</scope>
</reference>
<protein>
    <submittedName>
        <fullName evidence="2">VIR protein</fullName>
    </submittedName>
</protein>
<dbReference type="EMBL" id="FLZR02000034">
    <property type="protein sequence ID" value="VVA00106.1"/>
    <property type="molecule type" value="Genomic_DNA"/>
</dbReference>
<gene>
    <name evidence="2" type="ORF">PVP01_0008180</name>
</gene>
<sequence length="297" mass="34223">MAPGVGKTEKLYDFFEIFDRYIIKEKSIEHTLHEVQTPGECTSLSKTWGKKSGNEVMAKSICDIFMRIYNELKNGNTDYKNDSNYKKDFAFLNYWANWKIQGAFNQNTSVKDFNDSLEGQRLIDANLDIDNPLIYDIEKNDLYKMKILYSLYENYSKLNDIIENKFDEYKQSLSTLSTACCPEYNQASYICNGDNKNNNPIFCKKIEDFELKYQELHGKVAEKGSDYSKIFIKLKECPDNKIITTAVTGSIVGLVPLLGGLYKFTPMGQMFRSKIGMLNNDISNNDDEMTNISLMEQ</sequence>
<feature type="transmembrane region" description="Helical" evidence="1">
    <location>
        <begin position="242"/>
        <end position="264"/>
    </location>
</feature>
<keyword evidence="1" id="KW-0812">Transmembrane</keyword>
<dbReference type="VEuPathDB" id="PlasmoDB:PVX_042690"/>
<keyword evidence="1" id="KW-1133">Transmembrane helix</keyword>
<accession>A0A565A5I3</accession>
<proteinExistence type="predicted"/>
<name>A0A565A5I3_PLAVI</name>
<evidence type="ECO:0000256" key="1">
    <source>
        <dbReference type="SAM" id="Phobius"/>
    </source>
</evidence>
<evidence type="ECO:0000313" key="2">
    <source>
        <dbReference type="EMBL" id="VVA00106.1"/>
    </source>
</evidence>
<dbReference type="AlphaFoldDB" id="A0A565A5I3"/>